<dbReference type="EMBL" id="QFZK01000020">
    <property type="protein sequence ID" value="RFO95216.1"/>
    <property type="molecule type" value="Genomic_DNA"/>
</dbReference>
<reference evidence="2 3" key="1">
    <citation type="submission" date="2018-05" db="EMBL/GenBank/DDBJ databases">
        <title>Rhodoferax soyangensis sp.nov., isolated from an oligotrophic freshwater lake.</title>
        <authorList>
            <person name="Park M."/>
        </authorList>
    </citation>
    <scope>NUCLEOTIDE SEQUENCE [LARGE SCALE GENOMIC DNA]</scope>
    <source>
        <strain evidence="2 3">IMCC26218</strain>
    </source>
</reference>
<gene>
    <name evidence="2" type="ORF">DIC66_19585</name>
</gene>
<organism evidence="2 3">
    <name type="scientific">Rhodoferax lacus</name>
    <dbReference type="NCBI Taxonomy" id="2184758"/>
    <lineage>
        <taxon>Bacteria</taxon>
        <taxon>Pseudomonadati</taxon>
        <taxon>Pseudomonadota</taxon>
        <taxon>Betaproteobacteria</taxon>
        <taxon>Burkholderiales</taxon>
        <taxon>Comamonadaceae</taxon>
        <taxon>Rhodoferax</taxon>
    </lineage>
</organism>
<name>A0A3E1R778_9BURK</name>
<keyword evidence="3" id="KW-1185">Reference proteome</keyword>
<feature type="domain" description="DUF1638" evidence="1">
    <location>
        <begin position="35"/>
        <end position="190"/>
    </location>
</feature>
<evidence type="ECO:0000259" key="1">
    <source>
        <dbReference type="Pfam" id="PF07796"/>
    </source>
</evidence>
<evidence type="ECO:0000313" key="3">
    <source>
        <dbReference type="Proteomes" id="UP000260665"/>
    </source>
</evidence>
<dbReference type="Pfam" id="PF07796">
    <property type="entry name" value="DUF1638"/>
    <property type="match status" value="1"/>
</dbReference>
<sequence length="213" mass="23113">MGAQPAFLVIACGALAREIVALRTLNHWPHMVVQCLPADLHNRPEKIPEAVRAKIQAARGKFTTIFVAYADCGTGGLLDAVLQEEGVERIPGAHCYEFFAGSAQFEALAEAELGTFYLTDFLLQHFERLIIHGLGIAKHPELLPMYFGHYKKLTYLAQVESADKIAAGRAAAERLGLDFEYHVTGYGGLATSLQHASAAAASSVTTSTITWQN</sequence>
<dbReference type="AlphaFoldDB" id="A0A3E1R778"/>
<dbReference type="OrthoDB" id="9814689at2"/>
<accession>A0A3E1R778</accession>
<comment type="caution">
    <text evidence="2">The sequence shown here is derived from an EMBL/GenBank/DDBJ whole genome shotgun (WGS) entry which is preliminary data.</text>
</comment>
<dbReference type="InterPro" id="IPR012437">
    <property type="entry name" value="DUF1638"/>
</dbReference>
<proteinExistence type="predicted"/>
<protein>
    <recommendedName>
        <fullName evidence="1">DUF1638 domain-containing protein</fullName>
    </recommendedName>
</protein>
<dbReference type="Proteomes" id="UP000260665">
    <property type="component" value="Unassembled WGS sequence"/>
</dbReference>
<evidence type="ECO:0000313" key="2">
    <source>
        <dbReference type="EMBL" id="RFO95216.1"/>
    </source>
</evidence>
<dbReference type="RefSeq" id="WP_117179875.1">
    <property type="nucleotide sequence ID" value="NZ_QFZK01000020.1"/>
</dbReference>